<keyword evidence="7" id="KW-0539">Nucleus</keyword>
<dbReference type="GO" id="GO:0061564">
    <property type="term" value="P:axon development"/>
    <property type="evidence" value="ECO:0007669"/>
    <property type="project" value="TreeGrafter"/>
</dbReference>
<comment type="subcellular location">
    <subcellularLocation>
        <location evidence="1">Nucleus</location>
    </subcellularLocation>
</comment>
<keyword evidence="3" id="KW-0221">Differentiation</keyword>
<dbReference type="AlphaFoldDB" id="A0A336KSA0"/>
<dbReference type="GO" id="GO:0005634">
    <property type="term" value="C:nucleus"/>
    <property type="evidence" value="ECO:0007669"/>
    <property type="project" value="UniProtKB-SubCell"/>
</dbReference>
<evidence type="ECO:0000313" key="10">
    <source>
        <dbReference type="EMBL" id="SSX27326.1"/>
    </source>
</evidence>
<dbReference type="InterPro" id="IPR011598">
    <property type="entry name" value="bHLH_dom"/>
</dbReference>
<evidence type="ECO:0000313" key="9">
    <source>
        <dbReference type="EMBL" id="SSX06982.1"/>
    </source>
</evidence>
<dbReference type="FunFam" id="4.10.280.10:FF:000025">
    <property type="entry name" value="protein atonal homolog 7"/>
    <property type="match status" value="1"/>
</dbReference>
<dbReference type="SUPFAM" id="SSF47459">
    <property type="entry name" value="HLH, helix-loop-helix DNA-binding domain"/>
    <property type="match status" value="1"/>
</dbReference>
<dbReference type="SMART" id="SM00353">
    <property type="entry name" value="HLH"/>
    <property type="match status" value="1"/>
</dbReference>
<dbReference type="EMBL" id="UFQS01000798">
    <property type="protein sequence ID" value="SSX06982.1"/>
    <property type="molecule type" value="Genomic_DNA"/>
</dbReference>
<dbReference type="GO" id="GO:0000981">
    <property type="term" value="F:DNA-binding transcription factor activity, RNA polymerase II-specific"/>
    <property type="evidence" value="ECO:0007669"/>
    <property type="project" value="TreeGrafter"/>
</dbReference>
<evidence type="ECO:0000256" key="6">
    <source>
        <dbReference type="ARBA" id="ARBA00023163"/>
    </source>
</evidence>
<evidence type="ECO:0000256" key="4">
    <source>
        <dbReference type="ARBA" id="ARBA00022902"/>
    </source>
</evidence>
<dbReference type="CDD" id="cd19715">
    <property type="entry name" value="bHLH_TS_amos_like"/>
    <property type="match status" value="1"/>
</dbReference>
<sequence length="170" mass="20289">MFQQQCNYYPYDNEKVNFMSNNDDYYPGYSSSDSYNSFNYESNEEFINSYGNFQNNNNNELKYQEQNNNNNGNQNNFTRSQSHFNHGNKRLNVTVADRLNYSHRVSPEIMKRRRIAANARERRRMNSLNDAFERLREVVPSLGNDRKLSKYETLQMAQTYINALNELLNR</sequence>
<keyword evidence="6" id="KW-0804">Transcription</keyword>
<keyword evidence="2" id="KW-0217">Developmental protein</keyword>
<reference evidence="9" key="1">
    <citation type="submission" date="2018-04" db="EMBL/GenBank/DDBJ databases">
        <authorList>
            <person name="Go L.Y."/>
            <person name="Mitchell J.A."/>
        </authorList>
    </citation>
    <scope>NUCLEOTIDE SEQUENCE</scope>
    <source>
        <tissue evidence="9">Whole organism</tissue>
    </source>
</reference>
<keyword evidence="4" id="KW-0524">Neurogenesis</keyword>
<accession>A0A336KSA0</accession>
<evidence type="ECO:0000256" key="5">
    <source>
        <dbReference type="ARBA" id="ARBA00023015"/>
    </source>
</evidence>
<reference evidence="10" key="2">
    <citation type="submission" date="2018-07" db="EMBL/GenBank/DDBJ databases">
        <authorList>
            <person name="Quirk P.G."/>
            <person name="Krulwich T.A."/>
        </authorList>
    </citation>
    <scope>NUCLEOTIDE SEQUENCE</scope>
</reference>
<proteinExistence type="predicted"/>
<dbReference type="InterPro" id="IPR050359">
    <property type="entry name" value="bHLH_transcription_factors"/>
</dbReference>
<dbReference type="GO" id="GO:0045944">
    <property type="term" value="P:positive regulation of transcription by RNA polymerase II"/>
    <property type="evidence" value="ECO:0007669"/>
    <property type="project" value="TreeGrafter"/>
</dbReference>
<evidence type="ECO:0000259" key="8">
    <source>
        <dbReference type="PROSITE" id="PS50888"/>
    </source>
</evidence>
<dbReference type="EMBL" id="UFQT01000798">
    <property type="protein sequence ID" value="SSX27326.1"/>
    <property type="molecule type" value="Genomic_DNA"/>
</dbReference>
<dbReference type="OMA" id="WTFRESP"/>
<gene>
    <name evidence="9" type="primary">CSON014395</name>
</gene>
<evidence type="ECO:0000256" key="3">
    <source>
        <dbReference type="ARBA" id="ARBA00022782"/>
    </source>
</evidence>
<dbReference type="PROSITE" id="PS50888">
    <property type="entry name" value="BHLH"/>
    <property type="match status" value="1"/>
</dbReference>
<protein>
    <submittedName>
        <fullName evidence="9">CSON014395 protein</fullName>
    </submittedName>
</protein>
<dbReference type="PANTHER" id="PTHR19290">
    <property type="entry name" value="BASIC HELIX-LOOP-HELIX PROTEIN NEUROGENIN-RELATED"/>
    <property type="match status" value="1"/>
</dbReference>
<dbReference type="InterPro" id="IPR036638">
    <property type="entry name" value="HLH_DNA-bd_sf"/>
</dbReference>
<name>A0A336KSA0_CULSO</name>
<dbReference type="Pfam" id="PF00010">
    <property type="entry name" value="HLH"/>
    <property type="match status" value="1"/>
</dbReference>
<dbReference type="VEuPathDB" id="VectorBase:CSON014395"/>
<feature type="domain" description="BHLH" evidence="8">
    <location>
        <begin position="112"/>
        <end position="164"/>
    </location>
</feature>
<keyword evidence="5" id="KW-0805">Transcription regulation</keyword>
<evidence type="ECO:0000256" key="1">
    <source>
        <dbReference type="ARBA" id="ARBA00004123"/>
    </source>
</evidence>
<dbReference type="PANTHER" id="PTHR19290:SF162">
    <property type="entry name" value="TRANSCRIPTION FACTOR ATOH7"/>
    <property type="match status" value="1"/>
</dbReference>
<dbReference type="GO" id="GO:0046982">
    <property type="term" value="F:protein heterodimerization activity"/>
    <property type="evidence" value="ECO:0007669"/>
    <property type="project" value="UniProtKB-ARBA"/>
</dbReference>
<organism evidence="9">
    <name type="scientific">Culicoides sonorensis</name>
    <name type="common">Biting midge</name>
    <dbReference type="NCBI Taxonomy" id="179676"/>
    <lineage>
        <taxon>Eukaryota</taxon>
        <taxon>Metazoa</taxon>
        <taxon>Ecdysozoa</taxon>
        <taxon>Arthropoda</taxon>
        <taxon>Hexapoda</taxon>
        <taxon>Insecta</taxon>
        <taxon>Pterygota</taxon>
        <taxon>Neoptera</taxon>
        <taxon>Endopterygota</taxon>
        <taxon>Diptera</taxon>
        <taxon>Nematocera</taxon>
        <taxon>Chironomoidea</taxon>
        <taxon>Ceratopogonidae</taxon>
        <taxon>Ceratopogoninae</taxon>
        <taxon>Culicoides</taxon>
        <taxon>Monoculicoides</taxon>
    </lineage>
</organism>
<dbReference type="GO" id="GO:0070888">
    <property type="term" value="F:E-box binding"/>
    <property type="evidence" value="ECO:0007669"/>
    <property type="project" value="TreeGrafter"/>
</dbReference>
<evidence type="ECO:0000256" key="7">
    <source>
        <dbReference type="ARBA" id="ARBA00023242"/>
    </source>
</evidence>
<evidence type="ECO:0000256" key="2">
    <source>
        <dbReference type="ARBA" id="ARBA00022473"/>
    </source>
</evidence>
<dbReference type="Gene3D" id="4.10.280.10">
    <property type="entry name" value="Helix-loop-helix DNA-binding domain"/>
    <property type="match status" value="1"/>
</dbReference>
<dbReference type="GO" id="GO:0016360">
    <property type="term" value="P:sensory organ precursor cell fate determination"/>
    <property type="evidence" value="ECO:0007669"/>
    <property type="project" value="UniProtKB-ARBA"/>
</dbReference>